<feature type="transmembrane region" description="Helical" evidence="7">
    <location>
        <begin position="281"/>
        <end position="298"/>
    </location>
</feature>
<feature type="transmembrane region" description="Helical" evidence="7">
    <location>
        <begin position="211"/>
        <end position="232"/>
    </location>
</feature>
<evidence type="ECO:0000256" key="4">
    <source>
        <dbReference type="ARBA" id="ARBA00022692"/>
    </source>
</evidence>
<evidence type="ECO:0000256" key="5">
    <source>
        <dbReference type="ARBA" id="ARBA00022989"/>
    </source>
</evidence>
<dbReference type="EMBL" id="RAYQ01000002">
    <property type="protein sequence ID" value="RKI93522.1"/>
    <property type="molecule type" value="Genomic_DNA"/>
</dbReference>
<dbReference type="GO" id="GO:0022857">
    <property type="term" value="F:transmembrane transporter activity"/>
    <property type="evidence" value="ECO:0007669"/>
    <property type="project" value="InterPro"/>
</dbReference>
<dbReference type="InterPro" id="IPR011701">
    <property type="entry name" value="MFS"/>
</dbReference>
<evidence type="ECO:0000256" key="6">
    <source>
        <dbReference type="ARBA" id="ARBA00023136"/>
    </source>
</evidence>
<feature type="transmembrane region" description="Helical" evidence="7">
    <location>
        <begin position="12"/>
        <end position="34"/>
    </location>
</feature>
<dbReference type="Proteomes" id="UP000280696">
    <property type="component" value="Unassembled WGS sequence"/>
</dbReference>
<comment type="caution">
    <text evidence="8">The sequence shown here is derived from an EMBL/GenBank/DDBJ whole genome shotgun (WGS) entry which is preliminary data.</text>
</comment>
<keyword evidence="4 7" id="KW-0812">Transmembrane</keyword>
<accession>A0A3A9AQ56</accession>
<feature type="transmembrane region" description="Helical" evidence="7">
    <location>
        <begin position="170"/>
        <end position="190"/>
    </location>
</feature>
<keyword evidence="9" id="KW-1185">Reference proteome</keyword>
<evidence type="ECO:0000256" key="3">
    <source>
        <dbReference type="ARBA" id="ARBA00022448"/>
    </source>
</evidence>
<organism evidence="8 9">
    <name type="scientific">Parablautia intestinalis</name>
    <dbReference type="NCBI Taxonomy" id="2320100"/>
    <lineage>
        <taxon>Bacteria</taxon>
        <taxon>Bacillati</taxon>
        <taxon>Bacillota</taxon>
        <taxon>Clostridia</taxon>
        <taxon>Lachnospirales</taxon>
        <taxon>Lachnospiraceae</taxon>
        <taxon>Parablautia</taxon>
    </lineage>
</organism>
<dbReference type="InterPro" id="IPR036259">
    <property type="entry name" value="MFS_trans_sf"/>
</dbReference>
<dbReference type="PANTHER" id="PTHR23514">
    <property type="entry name" value="BYPASS OF STOP CODON PROTEIN 6"/>
    <property type="match status" value="1"/>
</dbReference>
<dbReference type="PANTHER" id="PTHR23514:SF3">
    <property type="entry name" value="BYPASS OF STOP CODON PROTEIN 6"/>
    <property type="match status" value="1"/>
</dbReference>
<dbReference type="OrthoDB" id="9769325at2"/>
<dbReference type="Gene3D" id="1.20.1250.20">
    <property type="entry name" value="MFS general substrate transporter like domains"/>
    <property type="match status" value="2"/>
</dbReference>
<evidence type="ECO:0000256" key="2">
    <source>
        <dbReference type="ARBA" id="ARBA00008335"/>
    </source>
</evidence>
<protein>
    <submittedName>
        <fullName evidence="8">MFS transporter</fullName>
    </submittedName>
</protein>
<dbReference type="SUPFAM" id="SSF103473">
    <property type="entry name" value="MFS general substrate transporter"/>
    <property type="match status" value="1"/>
</dbReference>
<evidence type="ECO:0000313" key="9">
    <source>
        <dbReference type="Proteomes" id="UP000280696"/>
    </source>
</evidence>
<dbReference type="GO" id="GO:0005886">
    <property type="term" value="C:plasma membrane"/>
    <property type="evidence" value="ECO:0007669"/>
    <property type="project" value="UniProtKB-SubCell"/>
</dbReference>
<evidence type="ECO:0000313" key="8">
    <source>
        <dbReference type="EMBL" id="RKI93522.1"/>
    </source>
</evidence>
<proteinExistence type="inferred from homology"/>
<feature type="transmembrane region" description="Helical" evidence="7">
    <location>
        <begin position="40"/>
        <end position="65"/>
    </location>
</feature>
<comment type="subcellular location">
    <subcellularLocation>
        <location evidence="1">Cell membrane</location>
        <topology evidence="1">Multi-pass membrane protein</topology>
    </subcellularLocation>
</comment>
<evidence type="ECO:0000256" key="1">
    <source>
        <dbReference type="ARBA" id="ARBA00004651"/>
    </source>
</evidence>
<feature type="transmembrane region" description="Helical" evidence="7">
    <location>
        <begin position="252"/>
        <end position="269"/>
    </location>
</feature>
<sequence>MDQNHKNYKKTLKACYLGFITQAIAANFAPLLFLKFHMDYGISLGKIAFIPVMFFVTQLIVDVLCAYLADRIGYRKCVVGSELCSAMGLTGLAFLPELLPDPFWGIMISVTIYAIGSGLIEVLGSPIVEACPFEHKEAVMSLLHSFYCWGSVGVILLSTVFFAVFGADSWKWLACIWAVIPLYNIFNFATCPIERLAGDEGGMKTGGLLRVPLFWIAVILMVCAGASELSMAQWASAYAEAALGLSKAIGDLAGPCMFAVTMGISRVIFGKYGDRLDLMKFMIGSGCLCLFCYIITSVSDNPVLGLTGCILCGFSVGIMWPGTISICSKKLSDGGTAMFALLAMAGDLGGAFGPGLVGNITQRFHNDLRKGMLAGCVFPLVLIISLFILRRMRRDKTTDDGKSPAPLC</sequence>
<gene>
    <name evidence="8" type="ORF">D7V94_02110</name>
</gene>
<dbReference type="AlphaFoldDB" id="A0A3A9AQ56"/>
<feature type="transmembrane region" description="Helical" evidence="7">
    <location>
        <begin position="102"/>
        <end position="124"/>
    </location>
</feature>
<dbReference type="Pfam" id="PF07690">
    <property type="entry name" value="MFS_1"/>
    <property type="match status" value="1"/>
</dbReference>
<feature type="transmembrane region" description="Helical" evidence="7">
    <location>
        <begin position="304"/>
        <end position="327"/>
    </location>
</feature>
<feature type="transmembrane region" description="Helical" evidence="7">
    <location>
        <begin position="145"/>
        <end position="164"/>
    </location>
</feature>
<keyword evidence="5 7" id="KW-1133">Transmembrane helix</keyword>
<reference evidence="8 9" key="1">
    <citation type="submission" date="2018-09" db="EMBL/GenBank/DDBJ databases">
        <title>Murine metabolic-syndrome-specific gut microbial biobank.</title>
        <authorList>
            <person name="Liu C."/>
        </authorList>
    </citation>
    <scope>NUCLEOTIDE SEQUENCE [LARGE SCALE GENOMIC DNA]</scope>
    <source>
        <strain evidence="8 9">0.1xD8-82</strain>
    </source>
</reference>
<name>A0A3A9AQ56_9FIRM</name>
<evidence type="ECO:0000256" key="7">
    <source>
        <dbReference type="SAM" id="Phobius"/>
    </source>
</evidence>
<feature type="transmembrane region" description="Helical" evidence="7">
    <location>
        <begin position="372"/>
        <end position="389"/>
    </location>
</feature>
<feature type="transmembrane region" description="Helical" evidence="7">
    <location>
        <begin position="77"/>
        <end position="96"/>
    </location>
</feature>
<keyword evidence="6 7" id="KW-0472">Membrane</keyword>
<comment type="similarity">
    <text evidence="2">Belongs to the major facilitator superfamily.</text>
</comment>
<dbReference type="InterPro" id="IPR051788">
    <property type="entry name" value="MFS_Transporter"/>
</dbReference>
<keyword evidence="3" id="KW-0813">Transport</keyword>
<dbReference type="RefSeq" id="WP_120466338.1">
    <property type="nucleotide sequence ID" value="NZ_RAYQ01000002.1"/>
</dbReference>
<dbReference type="CDD" id="cd06174">
    <property type="entry name" value="MFS"/>
    <property type="match status" value="1"/>
</dbReference>
<feature type="transmembrane region" description="Helical" evidence="7">
    <location>
        <begin position="339"/>
        <end position="360"/>
    </location>
</feature>